<reference evidence="1" key="1">
    <citation type="journal article" date="2020" name="Nature">
        <title>Giant virus diversity and host interactions through global metagenomics.</title>
        <authorList>
            <person name="Schulz F."/>
            <person name="Roux S."/>
            <person name="Paez-Espino D."/>
            <person name="Jungbluth S."/>
            <person name="Walsh D.A."/>
            <person name="Denef V.J."/>
            <person name="McMahon K.D."/>
            <person name="Konstantinidis K.T."/>
            <person name="Eloe-Fadrosh E.A."/>
            <person name="Kyrpides N.C."/>
            <person name="Woyke T."/>
        </authorList>
    </citation>
    <scope>NUCLEOTIDE SEQUENCE</scope>
    <source>
        <strain evidence="1">GVMAG-M-3300020185-33</strain>
    </source>
</reference>
<organism evidence="1">
    <name type="scientific">viral metagenome</name>
    <dbReference type="NCBI Taxonomy" id="1070528"/>
    <lineage>
        <taxon>unclassified sequences</taxon>
        <taxon>metagenomes</taxon>
        <taxon>organismal metagenomes</taxon>
    </lineage>
</organism>
<dbReference type="AlphaFoldDB" id="A0A6C0C485"/>
<dbReference type="EMBL" id="MN739335">
    <property type="protein sequence ID" value="QHS99132.1"/>
    <property type="molecule type" value="Genomic_DNA"/>
</dbReference>
<evidence type="ECO:0000313" key="1">
    <source>
        <dbReference type="EMBL" id="QHS99132.1"/>
    </source>
</evidence>
<accession>A0A6C0C485</accession>
<protein>
    <submittedName>
        <fullName evidence="1">Uncharacterized protein</fullName>
    </submittedName>
</protein>
<name>A0A6C0C485_9ZZZZ</name>
<proteinExistence type="predicted"/>
<sequence length="117" mass="13542">MAQPNIQSHLQNIRNLAQQRQQQRIPLNTLLDPTNPVQSFLELRMAIITARLATIQAHIQQKNTDLAGAMTQISRLKMQGDELERNLGTKKKDYRHLIEVYKQGLKIVQEMLREAMI</sequence>